<dbReference type="RefSeq" id="WP_183310005.1">
    <property type="nucleotide sequence ID" value="NZ_JACIEW010000001.1"/>
</dbReference>
<dbReference type="EMBL" id="JACIEW010000001">
    <property type="protein sequence ID" value="MBB4051307.1"/>
    <property type="molecule type" value="Genomic_DNA"/>
</dbReference>
<dbReference type="Proteomes" id="UP000547011">
    <property type="component" value="Unassembled WGS sequence"/>
</dbReference>
<name>A0A7W6ILA5_9HYPH</name>
<reference evidence="1 2" key="1">
    <citation type="submission" date="2020-08" db="EMBL/GenBank/DDBJ databases">
        <title>Genomic Encyclopedia of Type Strains, Phase IV (KMG-IV): sequencing the most valuable type-strain genomes for metagenomic binning, comparative biology and taxonomic classification.</title>
        <authorList>
            <person name="Goeker M."/>
        </authorList>
    </citation>
    <scope>NUCLEOTIDE SEQUENCE [LARGE SCALE GENOMIC DNA]</scope>
    <source>
        <strain evidence="1 2">DSM 23447</strain>
    </source>
</reference>
<sequence length="380" mass="39969">MTGSTQLNILRIVDETGSTTIGDIAEGLINHTDPTGAVLVMVDLCILVIEPRGVIDANTVVRRAPEAPDPLTEHRASSTDVKAAVVDTDDCCEAAGDLPVGIERLSASNLAPCVMVATVEARRALGKVAGLDRPGVYALIGDSQVYIGASSSVGNRVASGQQPIADVRTIVVITDQNNTLMGDDALAAERMFFSRVEASRSFATMNERPLGASVDAERYSDIDAFLGQACLTLRHHGVLFTEGTARSVLAGPRNECGRVAPIRPFNDIPSGDVVELCFDNGLVALAARQSEGAGFCSRARTFELIRRSAPIPVSGFCDPHGCTPGCSNSRLMAAAMSRPGISLSEAVAVQRNSVAAQRAEPAIVGSPSIPRADLIRRPRP</sequence>
<accession>A0A7W6ILA5</accession>
<dbReference type="AlphaFoldDB" id="A0A7W6ILA5"/>
<proteinExistence type="predicted"/>
<evidence type="ECO:0000313" key="2">
    <source>
        <dbReference type="Proteomes" id="UP000547011"/>
    </source>
</evidence>
<keyword evidence="2" id="KW-1185">Reference proteome</keyword>
<organism evidence="1 2">
    <name type="scientific">Devosia subaequoris</name>
    <dbReference type="NCBI Taxonomy" id="395930"/>
    <lineage>
        <taxon>Bacteria</taxon>
        <taxon>Pseudomonadati</taxon>
        <taxon>Pseudomonadota</taxon>
        <taxon>Alphaproteobacteria</taxon>
        <taxon>Hyphomicrobiales</taxon>
        <taxon>Devosiaceae</taxon>
        <taxon>Devosia</taxon>
    </lineage>
</organism>
<protein>
    <submittedName>
        <fullName evidence="1">Uncharacterized protein</fullName>
    </submittedName>
</protein>
<evidence type="ECO:0000313" key="1">
    <source>
        <dbReference type="EMBL" id="MBB4051307.1"/>
    </source>
</evidence>
<comment type="caution">
    <text evidence="1">The sequence shown here is derived from an EMBL/GenBank/DDBJ whole genome shotgun (WGS) entry which is preliminary data.</text>
</comment>
<gene>
    <name evidence="1" type="ORF">GGR20_000925</name>
</gene>